<dbReference type="GeneID" id="98171575"/>
<comment type="caution">
    <text evidence="1">The sequence shown here is derived from an EMBL/GenBank/DDBJ whole genome shotgun (WGS) entry which is preliminary data.</text>
</comment>
<accession>A0ABQ0FZ77</accession>
<gene>
    <name evidence="1" type="ORF">MFIFM68171_00830</name>
</gene>
<evidence type="ECO:0000313" key="1">
    <source>
        <dbReference type="EMBL" id="GAB1310620.1"/>
    </source>
</evidence>
<sequence length="74" mass="7659">MDSTTGQIQGLTIGLEAILTRLGTNDEALPQAVVRQAEILTCCPAVCLPVFNATAHVAGNNMKAGDVALKFMSG</sequence>
<protein>
    <submittedName>
        <fullName evidence="1">Uncharacterized protein</fullName>
    </submittedName>
</protein>
<reference evidence="1 2" key="1">
    <citation type="submission" date="2024-09" db="EMBL/GenBank/DDBJ databases">
        <title>Itraconazole resistance in Madurella fahalii resulting from another homologue of gene encoding cytochrome P450 14-alpha sterol demethylase (CYP51).</title>
        <authorList>
            <person name="Yoshioka I."/>
            <person name="Fahal A.H."/>
            <person name="Kaneko S."/>
            <person name="Yaguchi T."/>
        </authorList>
    </citation>
    <scope>NUCLEOTIDE SEQUENCE [LARGE SCALE GENOMIC DNA]</scope>
    <source>
        <strain evidence="1 2">IFM 68171</strain>
    </source>
</reference>
<organism evidence="1 2">
    <name type="scientific">Madurella fahalii</name>
    <dbReference type="NCBI Taxonomy" id="1157608"/>
    <lineage>
        <taxon>Eukaryota</taxon>
        <taxon>Fungi</taxon>
        <taxon>Dikarya</taxon>
        <taxon>Ascomycota</taxon>
        <taxon>Pezizomycotina</taxon>
        <taxon>Sordariomycetes</taxon>
        <taxon>Sordariomycetidae</taxon>
        <taxon>Sordariales</taxon>
        <taxon>Sordariales incertae sedis</taxon>
        <taxon>Madurella</taxon>
    </lineage>
</organism>
<dbReference type="Proteomes" id="UP001628179">
    <property type="component" value="Unassembled WGS sequence"/>
</dbReference>
<evidence type="ECO:0000313" key="2">
    <source>
        <dbReference type="Proteomes" id="UP001628179"/>
    </source>
</evidence>
<keyword evidence="2" id="KW-1185">Reference proteome</keyword>
<proteinExistence type="predicted"/>
<dbReference type="EMBL" id="BAAFSV010000001">
    <property type="protein sequence ID" value="GAB1310620.1"/>
    <property type="molecule type" value="Genomic_DNA"/>
</dbReference>
<dbReference type="RefSeq" id="XP_070912353.1">
    <property type="nucleotide sequence ID" value="XM_071056252.1"/>
</dbReference>
<name>A0ABQ0FZ77_9PEZI</name>